<name>A0A965ZLK5_9SPHI</name>
<keyword evidence="3" id="KW-1185">Reference proteome</keyword>
<dbReference type="EMBL" id="WWEO01000045">
    <property type="protein sequence ID" value="NCD72179.1"/>
    <property type="molecule type" value="Genomic_DNA"/>
</dbReference>
<reference evidence="2" key="2">
    <citation type="submission" date="2020-10" db="EMBL/GenBank/DDBJ databases">
        <title>Mucilaginibacter sp. nov., isolated from soil.</title>
        <authorList>
            <person name="Jeon C.O."/>
        </authorList>
    </citation>
    <scope>NUCLEOTIDE SEQUENCE</scope>
    <source>
        <strain evidence="2">R11</strain>
    </source>
</reference>
<keyword evidence="1" id="KW-0812">Transmembrane</keyword>
<gene>
    <name evidence="2" type="ORF">GSY63_22640</name>
</gene>
<keyword evidence="1" id="KW-0472">Membrane</keyword>
<dbReference type="Proteomes" id="UP000638732">
    <property type="component" value="Unassembled WGS sequence"/>
</dbReference>
<comment type="caution">
    <text evidence="2">The sequence shown here is derived from an EMBL/GenBank/DDBJ whole genome shotgun (WGS) entry which is preliminary data.</text>
</comment>
<feature type="transmembrane region" description="Helical" evidence="1">
    <location>
        <begin position="59"/>
        <end position="78"/>
    </location>
</feature>
<evidence type="ECO:0000313" key="3">
    <source>
        <dbReference type="Proteomes" id="UP000638732"/>
    </source>
</evidence>
<reference evidence="2" key="1">
    <citation type="submission" date="2020-01" db="EMBL/GenBank/DDBJ databases">
        <authorList>
            <person name="Seo Y.L."/>
        </authorList>
    </citation>
    <scope>NUCLEOTIDE SEQUENCE</scope>
    <source>
        <strain evidence="2">R11</strain>
    </source>
</reference>
<evidence type="ECO:0000256" key="1">
    <source>
        <dbReference type="SAM" id="Phobius"/>
    </source>
</evidence>
<sequence>MKPPYRRTQILTGSLKVHADATIFTNLLCQFEPLLDIYPMEKNVYLGTKSANKKKAFKGVWLIIAFAIIFIVIVLRYAQSNEHRIISRSLPEREEAYSVAKDFLRDEFQSGQHISFPDDGFSYGKKTDSVYVIKASYEQSLDGGDSKKGDFSVTMRFKGGNIDDKSSWDVLSINKE</sequence>
<dbReference type="AlphaFoldDB" id="A0A965ZLK5"/>
<protein>
    <submittedName>
        <fullName evidence="2">Uncharacterized protein</fullName>
    </submittedName>
</protein>
<proteinExistence type="predicted"/>
<evidence type="ECO:0000313" key="2">
    <source>
        <dbReference type="EMBL" id="NCD72179.1"/>
    </source>
</evidence>
<accession>A0A965ZLK5</accession>
<dbReference type="RefSeq" id="WP_166588137.1">
    <property type="nucleotide sequence ID" value="NZ_WWEO01000045.1"/>
</dbReference>
<keyword evidence="1" id="KW-1133">Transmembrane helix</keyword>
<organism evidence="2 3">
    <name type="scientific">Mucilaginibacter agri</name>
    <dbReference type="NCBI Taxonomy" id="2695265"/>
    <lineage>
        <taxon>Bacteria</taxon>
        <taxon>Pseudomonadati</taxon>
        <taxon>Bacteroidota</taxon>
        <taxon>Sphingobacteriia</taxon>
        <taxon>Sphingobacteriales</taxon>
        <taxon>Sphingobacteriaceae</taxon>
        <taxon>Mucilaginibacter</taxon>
    </lineage>
</organism>